<protein>
    <recommendedName>
        <fullName evidence="2">N-acetylmuramoyl-L-alanine amidase</fullName>
        <ecNumber evidence="2">3.5.1.28</ecNumber>
    </recommendedName>
</protein>
<dbReference type="PANTHER" id="PTHR30417:SF1">
    <property type="entry name" value="N-ACETYLMURAMOYL-L-ALANINE AMIDASE AMID"/>
    <property type="match status" value="1"/>
</dbReference>
<dbReference type="GO" id="GO:0009254">
    <property type="term" value="P:peptidoglycan turnover"/>
    <property type="evidence" value="ECO:0007669"/>
    <property type="project" value="TreeGrafter"/>
</dbReference>
<evidence type="ECO:0000256" key="3">
    <source>
        <dbReference type="ARBA" id="ARBA00022801"/>
    </source>
</evidence>
<dbReference type="SMART" id="SM00644">
    <property type="entry name" value="Ami_2"/>
    <property type="match status" value="1"/>
</dbReference>
<sequence length="318" mass="35863">MPDFKPALPQNYTLANRPRDVRLRYIVIHATELNYTETITRFQSPHQVSAHVVIRQQDGHRVTMVEPQNVAWHAGNWDINCRSLGIEQEAYVAEATSFSDPMMATLADQILEWSDCFQIPLDRAHILGHDNVVAPTPEAEGRMHQDPGWYFDWAALFAKLGVTPELALPIVVGQGLRVTARYVNLYQEPTANSAVIGHQDKPFTYRASYGQTFVCVAKVSNWVAINFSGHRAWLNQQDAAGVQRPIYTVGTEPVPLYGMTQPAARPIGELKPGEQYVISDELAGLQSTEAAGQLRARQTDDRFYQIWYGHRMGYVKRN</sequence>
<dbReference type="GO" id="GO:0071555">
    <property type="term" value="P:cell wall organization"/>
    <property type="evidence" value="ECO:0007669"/>
    <property type="project" value="UniProtKB-KW"/>
</dbReference>
<dbReference type="SUPFAM" id="SSF55846">
    <property type="entry name" value="N-acetylmuramoyl-L-alanine amidase-like"/>
    <property type="match status" value="1"/>
</dbReference>
<evidence type="ECO:0000256" key="4">
    <source>
        <dbReference type="ARBA" id="ARBA00023316"/>
    </source>
</evidence>
<dbReference type="Proteomes" id="UP000198374">
    <property type="component" value="Unassembled WGS sequence"/>
</dbReference>
<dbReference type="GO" id="GO:0009253">
    <property type="term" value="P:peptidoglycan catabolic process"/>
    <property type="evidence" value="ECO:0007669"/>
    <property type="project" value="InterPro"/>
</dbReference>
<feature type="domain" description="N-acetylmuramoyl-L-alanine amidase" evidence="5">
    <location>
        <begin position="12"/>
        <end position="148"/>
    </location>
</feature>
<dbReference type="AlphaFoldDB" id="A0A1Z5IB05"/>
<dbReference type="OrthoDB" id="66275at2"/>
<evidence type="ECO:0000313" key="6">
    <source>
        <dbReference type="EMBL" id="GAW98807.1"/>
    </source>
</evidence>
<gene>
    <name evidence="6" type="ORF">IWT30_00766</name>
</gene>
<dbReference type="InterPro" id="IPR036505">
    <property type="entry name" value="Amidase/PGRP_sf"/>
</dbReference>
<proteinExistence type="predicted"/>
<keyword evidence="4" id="KW-0961">Cell wall biogenesis/degradation</keyword>
<dbReference type="Gene3D" id="3.40.80.10">
    <property type="entry name" value="Peptidoglycan recognition protein-like"/>
    <property type="match status" value="1"/>
</dbReference>
<dbReference type="RefSeq" id="WP_089108607.1">
    <property type="nucleotide sequence ID" value="NZ_BCMF01000003.1"/>
</dbReference>
<dbReference type="InterPro" id="IPR051206">
    <property type="entry name" value="NAMLAA_amidase_2"/>
</dbReference>
<dbReference type="InterPro" id="IPR002502">
    <property type="entry name" value="Amidase_domain"/>
</dbReference>
<organism evidence="6 7">
    <name type="scientific">Secundilactobacillus mixtipabuli</name>
    <dbReference type="NCBI Taxonomy" id="1435342"/>
    <lineage>
        <taxon>Bacteria</taxon>
        <taxon>Bacillati</taxon>
        <taxon>Bacillota</taxon>
        <taxon>Bacilli</taxon>
        <taxon>Lactobacillales</taxon>
        <taxon>Lactobacillaceae</taxon>
        <taxon>Secundilactobacillus</taxon>
    </lineage>
</organism>
<dbReference type="CDD" id="cd06583">
    <property type="entry name" value="PGRP"/>
    <property type="match status" value="1"/>
</dbReference>
<keyword evidence="3" id="KW-0378">Hydrolase</keyword>
<dbReference type="PANTHER" id="PTHR30417">
    <property type="entry name" value="N-ACETYLMURAMOYL-L-ALANINE AMIDASE AMID"/>
    <property type="match status" value="1"/>
</dbReference>
<reference evidence="6 7" key="1">
    <citation type="submission" date="2015-11" db="EMBL/GenBank/DDBJ databases">
        <title>Draft genome sequences of new species of the genus Lactobacillus isolated from orchardgrass silage.</title>
        <authorList>
            <person name="Tohno M."/>
            <person name="Tanizawa Y."/>
            <person name="Arita M."/>
        </authorList>
    </citation>
    <scope>NUCLEOTIDE SEQUENCE [LARGE SCALE GENOMIC DNA]</scope>
    <source>
        <strain evidence="6 7">IWT30</strain>
    </source>
</reference>
<dbReference type="Pfam" id="PF01510">
    <property type="entry name" value="Amidase_2"/>
    <property type="match status" value="1"/>
</dbReference>
<comment type="caution">
    <text evidence="6">The sequence shown here is derived from an EMBL/GenBank/DDBJ whole genome shotgun (WGS) entry which is preliminary data.</text>
</comment>
<keyword evidence="7" id="KW-1185">Reference proteome</keyword>
<dbReference type="EMBL" id="BCMF01000003">
    <property type="protein sequence ID" value="GAW98807.1"/>
    <property type="molecule type" value="Genomic_DNA"/>
</dbReference>
<evidence type="ECO:0000256" key="2">
    <source>
        <dbReference type="ARBA" id="ARBA00011901"/>
    </source>
</evidence>
<dbReference type="EC" id="3.5.1.28" evidence="2"/>
<comment type="catalytic activity">
    <reaction evidence="1">
        <text>Hydrolyzes the link between N-acetylmuramoyl residues and L-amino acid residues in certain cell-wall glycopeptides.</text>
        <dbReference type="EC" id="3.5.1.28"/>
    </reaction>
</comment>
<name>A0A1Z5IB05_9LACO</name>
<evidence type="ECO:0000259" key="5">
    <source>
        <dbReference type="SMART" id="SM00644"/>
    </source>
</evidence>
<evidence type="ECO:0000256" key="1">
    <source>
        <dbReference type="ARBA" id="ARBA00001561"/>
    </source>
</evidence>
<dbReference type="GO" id="GO:0008745">
    <property type="term" value="F:N-acetylmuramoyl-L-alanine amidase activity"/>
    <property type="evidence" value="ECO:0007669"/>
    <property type="project" value="UniProtKB-EC"/>
</dbReference>
<evidence type="ECO:0000313" key="7">
    <source>
        <dbReference type="Proteomes" id="UP000198374"/>
    </source>
</evidence>
<accession>A0A1Z5IB05</accession>